<dbReference type="InterPro" id="IPR045107">
    <property type="entry name" value="SAC3/GANP/THP3"/>
</dbReference>
<dbReference type="InterPro" id="IPR035979">
    <property type="entry name" value="RBD_domain_sf"/>
</dbReference>
<dbReference type="EMBL" id="OU895878">
    <property type="protein sequence ID" value="CAG9803088.1"/>
    <property type="molecule type" value="Genomic_DNA"/>
</dbReference>
<dbReference type="PANTHER" id="PTHR12436:SF3">
    <property type="entry name" value="GERMINAL-CENTER ASSOCIATED NUCLEAR PROTEIN"/>
    <property type="match status" value="1"/>
</dbReference>
<dbReference type="InterPro" id="IPR005062">
    <property type="entry name" value="SAC3/GANP/THP3_conserved"/>
</dbReference>
<dbReference type="SUPFAM" id="SSF54928">
    <property type="entry name" value="RNA-binding domain, RBD"/>
    <property type="match status" value="1"/>
</dbReference>
<dbReference type="Gene3D" id="1.25.40.990">
    <property type="match status" value="1"/>
</dbReference>
<dbReference type="Pfam" id="PF03399">
    <property type="entry name" value="SAC3_GANP"/>
    <property type="match status" value="1"/>
</dbReference>
<name>A0A9N9RSZ8_9DIPT</name>
<dbReference type="GO" id="GO:0070390">
    <property type="term" value="C:transcription export complex 2"/>
    <property type="evidence" value="ECO:0007669"/>
    <property type="project" value="TreeGrafter"/>
</dbReference>
<reference evidence="3" key="1">
    <citation type="submission" date="2022-01" db="EMBL/GenBank/DDBJ databases">
        <authorList>
            <person name="King R."/>
        </authorList>
    </citation>
    <scope>NUCLEOTIDE SEQUENCE</scope>
</reference>
<feature type="compositionally biased region" description="Low complexity" evidence="1">
    <location>
        <begin position="713"/>
        <end position="732"/>
    </location>
</feature>
<evidence type="ECO:0000256" key="1">
    <source>
        <dbReference type="SAM" id="MobiDB-lite"/>
    </source>
</evidence>
<feature type="domain" description="SAC3/GANP/THP3 conserved" evidence="2">
    <location>
        <begin position="200"/>
        <end position="488"/>
    </location>
</feature>
<evidence type="ECO:0000313" key="4">
    <source>
        <dbReference type="Proteomes" id="UP001153620"/>
    </source>
</evidence>
<gene>
    <name evidence="3" type="ORF">CHIRRI_LOCUS5989</name>
</gene>
<feature type="region of interest" description="Disordered" evidence="1">
    <location>
        <begin position="708"/>
        <end position="741"/>
    </location>
</feature>
<reference evidence="3" key="2">
    <citation type="submission" date="2022-10" db="EMBL/GenBank/DDBJ databases">
        <authorList>
            <consortium name="ENA_rothamsted_submissions"/>
            <consortium name="culmorum"/>
            <person name="King R."/>
        </authorList>
    </citation>
    <scope>NUCLEOTIDE SEQUENCE</scope>
</reference>
<evidence type="ECO:0000259" key="2">
    <source>
        <dbReference type="Pfam" id="PF03399"/>
    </source>
</evidence>
<accession>A0A9N9RSZ8</accession>
<dbReference type="GO" id="GO:0003676">
    <property type="term" value="F:nucleic acid binding"/>
    <property type="evidence" value="ECO:0007669"/>
    <property type="project" value="InterPro"/>
</dbReference>
<organism evidence="3 4">
    <name type="scientific">Chironomus riparius</name>
    <dbReference type="NCBI Taxonomy" id="315576"/>
    <lineage>
        <taxon>Eukaryota</taxon>
        <taxon>Metazoa</taxon>
        <taxon>Ecdysozoa</taxon>
        <taxon>Arthropoda</taxon>
        <taxon>Hexapoda</taxon>
        <taxon>Insecta</taxon>
        <taxon>Pterygota</taxon>
        <taxon>Neoptera</taxon>
        <taxon>Endopterygota</taxon>
        <taxon>Diptera</taxon>
        <taxon>Nematocera</taxon>
        <taxon>Chironomoidea</taxon>
        <taxon>Chironomidae</taxon>
        <taxon>Chironominae</taxon>
        <taxon>Chironomus</taxon>
    </lineage>
</organism>
<dbReference type="Proteomes" id="UP001153620">
    <property type="component" value="Chromosome 2"/>
</dbReference>
<keyword evidence="4" id="KW-1185">Reference proteome</keyword>
<dbReference type="OrthoDB" id="21502at2759"/>
<feature type="region of interest" description="Disordered" evidence="1">
    <location>
        <begin position="767"/>
        <end position="804"/>
    </location>
</feature>
<evidence type="ECO:0000313" key="3">
    <source>
        <dbReference type="EMBL" id="CAG9803088.1"/>
    </source>
</evidence>
<proteinExistence type="predicted"/>
<sequence>MEGDIPAENKSITCFKLPDLFILDKQETKKFFSQYGSIKSFILKPKRAECTIEYHFVEDAMKALNADVDFDVVPTKPEYLKVSDDYIDPDVQTELQAMLPSSMKTSKPSVESLMKHPFKSKMFLQSPKHKTEPISVAVHSDPRLIQNAKMELDNLTRKPAVTAEEKFAILDVRDKLYRVINAKPSDIKSVTSTRGTCKDMCPEKERLMRVARLQVASFELNDETNTMDPNKAIKQYSRSSADQEIPLPHELRSEEVLKTTMTYLLHNIINLCDDEDVSVGDWYHFVWDRTRGIRKDITQQELCSLTTVELLEQCARFHIHCSARLIAEDPGIFSEKINDENLTKSLQTLKYMYDDLKAKNIKCPNEAEFRAYVVLLNLNESGNFLWEIKRLEKDILNSQEVRFALDVYFAVALNNYVKFFNLVREASYMNSCILLKYFTQIRLRAIFTIMRAYTQRRGAKISFNLSYLTEILNFENYESTANFMSYYGGLCELDADIVNLDPGTFANVTVPYQMERALETVECKLDGTIAEAICGGDLPSPSCFLKIKPHSSFDDIGYLKKEAYYAEDQNGTSINKDSLFKVPKESPPVSPAAKLWNSGSVQQKNVFKNDQIDSGIFGTVPFTKTAKSTNYDNPFGIANIPKPKANVFNSPNIFGTEFTNTPNTNMKISNIFGTSSGKNIDMFKTTSAETVKIPTIDPYMFAKPIAMEESPRSTTSGSPYSTNSNSSSGLTSDQEAVIRDDKHRIEAERIRKENEVAEMILRKKLAEKAKHEHEKREAHERMERQKRQEEERRKREIEKQKQNKLQEDAEKILNSLLDELVTSKVKTEATMADILYVKIPNDFYDAMEFDIVVEELIQISRQELLCYYNSTKRKYDALYRNFDHWRKISFKEKQRREKLSNIGCTSLNKSLEDHANSILHPQQNATLSNMKQYLTGSPQQVIVPNLDTYNPINLFTDLDIPLKKLPSKLFWKIVVSIPLKNEEKSVGFSCFIKKYLKKIFNAHEDGNIFLLKHSVVHHSKVSICVRKIQGIECLDEQMERQSNVIENTNSLVFFCTTANLNESRRRLNNILDKVNNSVSVSIIIYKNVIESTDEIMIQKYFDLSMEPKVKNFEVNLFYECREKSKDLRQVLIEGCQFLYDNYSQQLSTEYSDLYDLEMQHLLDFFQFYFGDEMWHKIEFSCRDSKDFSNRMSSFNNVIQIYNSCIDTIIGIISTNYKNLPTLPEEFRTSLPNMEVRIPHSFEYFPANWKQLLQQKSLISFLHDLKLIKMQNDKFKNFKDFQEKLLKFLDINISSTFKMQVYHAVLDKIVQNFYLMQLKSSEKIDNAIDKMRWLKIFESIVVGKFNEVYQQKHSNLPKFIIYSKKDMQNYMIPWWYLIGLTVTDENQNEPSNKKPKLMQKIDKNEMQSVLKKGLDSLKKATDIVNNSRENTTKTRVESKSFDQYLNKCEEQFRGMKRSLQSMQDKFKDNK</sequence>
<dbReference type="PANTHER" id="PTHR12436">
    <property type="entry name" value="80 KDA MCM3-ASSOCIATED PROTEIN"/>
    <property type="match status" value="1"/>
</dbReference>
<dbReference type="GO" id="GO:0005737">
    <property type="term" value="C:cytoplasm"/>
    <property type="evidence" value="ECO:0007669"/>
    <property type="project" value="TreeGrafter"/>
</dbReference>
<protein>
    <recommendedName>
        <fullName evidence="2">SAC3/GANP/THP3 conserved domain-containing protein</fullName>
    </recommendedName>
</protein>
<dbReference type="GO" id="GO:0006406">
    <property type="term" value="P:mRNA export from nucleus"/>
    <property type="evidence" value="ECO:0007669"/>
    <property type="project" value="TreeGrafter"/>
</dbReference>